<evidence type="ECO:0000256" key="3">
    <source>
        <dbReference type="ARBA" id="ARBA00022840"/>
    </source>
</evidence>
<evidence type="ECO:0000256" key="4">
    <source>
        <dbReference type="ARBA" id="ARBA00023026"/>
    </source>
</evidence>
<dbReference type="Gene3D" id="3.40.50.300">
    <property type="entry name" value="P-loop containing nucleotide triphosphate hydrolases"/>
    <property type="match status" value="1"/>
</dbReference>
<keyword evidence="2" id="KW-0547">Nucleotide-binding</keyword>
<sequence length="819" mass="92461">MLKVVKEELGFGRVASNERPMSTHIPYLRHVSDTVIGLENGSLLSVIKLDGLFFQTEDQAELNMRSVVQNTMIRALGSSRYSLWSTVIRREVETQIGGAFDEPFCDLLNKRYMGQLRHKRMFTNEIYLTIVRSGMRGALGVGDSLKRLFDKTNKDARVQQTREDVTELEELIGNIARDLHKYGARALGITYRRRNDDEAKIEGREEKEKGEPYSEPCEFFNAILSCGVPRKMRLPRMGIRNYVGTSRLHFSKRTMQAQAAVDEDTRFGALLSIKEYPPFTGPGMLDGLLQVNHEFILTQSFTIADKPIAQERISRLQRQIRASDESGSSVEQDIDYALNSLMNQEAVFGFHHLSLLCLSRALPGLSRTVSELGACLTDMNLTWLREDLNLEAAFWAQLPGNHSYIARKAMLSSANFSGLSSMHNFATGQADRTHWGLPITILETTSQTPYWFNFHRRDIGHFLVTGPTGSGKTVALTFLLAQAMRVSPTPKAVFFDKDRGAEIFVRAIGGSYEVLSPGTPTGFNPLQLENTGPNREFLLRLLKAMLRSGDRSDFTQEDEDTLERAIVRLMQEPAAERNLANLAALLVGRSRADANDLHSRLRPWIEGEKAWLFNAQHDVLSFSGRSVFGFDMTNILGNEDLRTPALMYLYHRLDELLDGNPVMFFMDEGWQLLMDETFSAFIVDKMKTIRKLNGIVGFGTQSAADIAKAKASHTLIEQSATNIHFPNPRADEESYIKRFGLTVKEFNFIKNTPPEKRTFLIKHGNDSVIARLDLSAMPDLVKVLSGRKETVEDCAALREQYGDEPEHWLAEFCGWEKAE</sequence>
<keyword evidence="4" id="KW-0843">Virulence</keyword>
<dbReference type="OrthoDB" id="9816422at2"/>
<dbReference type="RefSeq" id="WP_064244473.1">
    <property type="nucleotide sequence ID" value="NZ_LPUX01000067.1"/>
</dbReference>
<gene>
    <name evidence="9" type="ORF">AU381_26225</name>
</gene>
<dbReference type="AlphaFoldDB" id="A0A178XJ41"/>
<proteinExistence type="inferred from homology"/>
<keyword evidence="10" id="KW-1185">Reference proteome</keyword>
<dbReference type="InterPro" id="IPR051162">
    <property type="entry name" value="T4SS_component"/>
</dbReference>
<feature type="domain" description="CagE TrbE VirB component of type IV transporter system central" evidence="7">
    <location>
        <begin position="208"/>
        <end position="407"/>
    </location>
</feature>
<dbReference type="Proteomes" id="UP000094025">
    <property type="component" value="Unassembled WGS sequence"/>
</dbReference>
<dbReference type="PANTHER" id="PTHR30121">
    <property type="entry name" value="UNCHARACTERIZED PROTEIN YJGR-RELATED"/>
    <property type="match status" value="1"/>
</dbReference>
<name>A0A178XJ41_9HYPH</name>
<dbReference type="SUPFAM" id="SSF52540">
    <property type="entry name" value="P-loop containing nucleoside triphosphate hydrolases"/>
    <property type="match status" value="1"/>
</dbReference>
<keyword evidence="6" id="KW-0175">Coiled coil</keyword>
<dbReference type="GO" id="GO:0005524">
    <property type="term" value="F:ATP binding"/>
    <property type="evidence" value="ECO:0007669"/>
    <property type="project" value="UniProtKB-KW"/>
</dbReference>
<dbReference type="InterPro" id="IPR004346">
    <property type="entry name" value="CagE_TrbE_VirB"/>
</dbReference>
<comment type="caution">
    <text evidence="9">The sequence shown here is derived from an EMBL/GenBank/DDBJ whole genome shotgun (WGS) entry which is preliminary data.</text>
</comment>
<dbReference type="Pfam" id="PF03135">
    <property type="entry name" value="CagE_TrbE_VirB"/>
    <property type="match status" value="1"/>
</dbReference>
<dbReference type="InterPro" id="IPR027417">
    <property type="entry name" value="P-loop_NTPase"/>
</dbReference>
<evidence type="ECO:0000259" key="7">
    <source>
        <dbReference type="Pfam" id="PF03135"/>
    </source>
</evidence>
<comment type="similarity">
    <text evidence="1">Belongs to the TrbE/VirB4 family.</text>
</comment>
<dbReference type="Pfam" id="PF19044">
    <property type="entry name" value="P-loop_TraG"/>
    <property type="match status" value="1"/>
</dbReference>
<evidence type="ECO:0000313" key="10">
    <source>
        <dbReference type="Proteomes" id="UP000094025"/>
    </source>
</evidence>
<evidence type="ECO:0000259" key="8">
    <source>
        <dbReference type="Pfam" id="PF19044"/>
    </source>
</evidence>
<organism evidence="9 10">
    <name type="scientific">Sinorhizobium glycinis</name>
    <dbReference type="NCBI Taxonomy" id="1472378"/>
    <lineage>
        <taxon>Bacteria</taxon>
        <taxon>Pseudomonadati</taxon>
        <taxon>Pseudomonadota</taxon>
        <taxon>Alphaproteobacteria</taxon>
        <taxon>Hyphomicrobiales</taxon>
        <taxon>Rhizobiaceae</taxon>
        <taxon>Sinorhizobium/Ensifer group</taxon>
        <taxon>Sinorhizobium</taxon>
    </lineage>
</organism>
<dbReference type="PANTHER" id="PTHR30121:SF12">
    <property type="entry name" value="TYPE IV SECRETION SYSTEM PROTEIN CAGE"/>
    <property type="match status" value="1"/>
</dbReference>
<evidence type="ECO:0000313" key="9">
    <source>
        <dbReference type="EMBL" id="OAP35238.1"/>
    </source>
</evidence>
<dbReference type="STRING" id="1472378.AU381_26225"/>
<dbReference type="InterPro" id="IPR018145">
    <property type="entry name" value="CagE_TrbE_VirB_cntrl_dom"/>
</dbReference>
<evidence type="ECO:0000256" key="5">
    <source>
        <dbReference type="ARBA" id="ARBA00023635"/>
    </source>
</evidence>
<keyword evidence="3" id="KW-0067">ATP-binding</keyword>
<dbReference type="NCBIfam" id="TIGR00929">
    <property type="entry name" value="VirB4_CagE"/>
    <property type="match status" value="1"/>
</dbReference>
<evidence type="ECO:0000256" key="2">
    <source>
        <dbReference type="ARBA" id="ARBA00022741"/>
    </source>
</evidence>
<protein>
    <recommendedName>
        <fullName evidence="5">Type IV secretion system protein virB4</fullName>
    </recommendedName>
</protein>
<feature type="coiled-coil region" evidence="6">
    <location>
        <begin position="151"/>
        <end position="178"/>
    </location>
</feature>
<evidence type="ECO:0000256" key="1">
    <source>
        <dbReference type="ARBA" id="ARBA00006512"/>
    </source>
</evidence>
<reference evidence="9 10" key="1">
    <citation type="journal article" date="2016" name="Int. J. Syst. Evol. Microbiol.">
        <title>Ensifer glycinis sp. nov., an novel rhizobial species associated with Glycine spp.</title>
        <authorList>
            <person name="Yan H."/>
            <person name="Yan J."/>
            <person name="Sui X.H."/>
            <person name="Wang E.T."/>
            <person name="Chen W.X."/>
            <person name="Zhang X.X."/>
            <person name="Chen W.F."/>
        </authorList>
    </citation>
    <scope>NUCLEOTIDE SEQUENCE [LARGE SCALE GENOMIC DNA]</scope>
    <source>
        <strain evidence="9 10">CCBAU 23380</strain>
    </source>
</reference>
<evidence type="ECO:0000256" key="6">
    <source>
        <dbReference type="SAM" id="Coils"/>
    </source>
</evidence>
<dbReference type="EMBL" id="LPUX01000067">
    <property type="protein sequence ID" value="OAP35238.1"/>
    <property type="molecule type" value="Genomic_DNA"/>
</dbReference>
<feature type="domain" description="TraG P-loop" evidence="8">
    <location>
        <begin position="462"/>
        <end position="724"/>
    </location>
</feature>
<dbReference type="InterPro" id="IPR043964">
    <property type="entry name" value="P-loop_TraG"/>
</dbReference>
<accession>A0A178XJ41</accession>